<dbReference type="OMA" id="NFLFWIA"/>
<dbReference type="OrthoDB" id="438211at2759"/>
<dbReference type="InterPro" id="IPR008952">
    <property type="entry name" value="Tetraspanin_EC2_sf"/>
</dbReference>
<keyword evidence="6" id="KW-1015">Disulfide bond</keyword>
<dbReference type="PANTHER" id="PTHR19282">
    <property type="entry name" value="TETRASPANIN"/>
    <property type="match status" value="1"/>
</dbReference>
<feature type="transmembrane region" description="Helical" evidence="7">
    <location>
        <begin position="201"/>
        <end position="227"/>
    </location>
</feature>
<name>A0A9J7KY08_BRAFL</name>
<protein>
    <recommendedName>
        <fullName evidence="7">Tetraspanin</fullName>
    </recommendedName>
</protein>
<comment type="subcellular location">
    <subcellularLocation>
        <location evidence="1 7">Membrane</location>
        <topology evidence="1 7">Multi-pass membrane protein</topology>
    </subcellularLocation>
</comment>
<dbReference type="Pfam" id="PF00335">
    <property type="entry name" value="Tetraspanin"/>
    <property type="match status" value="1"/>
</dbReference>
<keyword evidence="8" id="KW-1185">Reference proteome</keyword>
<dbReference type="InterPro" id="IPR018503">
    <property type="entry name" value="Tetraspanin_CS"/>
</dbReference>
<keyword evidence="4 7" id="KW-1133">Transmembrane helix</keyword>
<evidence type="ECO:0000313" key="8">
    <source>
        <dbReference type="Proteomes" id="UP000001554"/>
    </source>
</evidence>
<feature type="disulfide bond" evidence="6">
    <location>
        <begin position="154"/>
        <end position="170"/>
    </location>
</feature>
<feature type="transmembrane region" description="Helical" evidence="7">
    <location>
        <begin position="12"/>
        <end position="35"/>
    </location>
</feature>
<organism evidence="8 9">
    <name type="scientific">Branchiostoma floridae</name>
    <name type="common">Florida lancelet</name>
    <name type="synonym">Amphioxus</name>
    <dbReference type="NCBI Taxonomy" id="7739"/>
    <lineage>
        <taxon>Eukaryota</taxon>
        <taxon>Metazoa</taxon>
        <taxon>Chordata</taxon>
        <taxon>Cephalochordata</taxon>
        <taxon>Leptocardii</taxon>
        <taxon>Amphioxiformes</taxon>
        <taxon>Branchiostomatidae</taxon>
        <taxon>Branchiostoma</taxon>
    </lineage>
</organism>
<dbReference type="PANTHER" id="PTHR19282:SF431">
    <property type="entry name" value="TETRASPANIN 26A, ISOFORM B-RELATED"/>
    <property type="match status" value="1"/>
</dbReference>
<dbReference type="KEGG" id="bfo:118413348"/>
<gene>
    <name evidence="9" type="primary">LOC118413348</name>
</gene>
<keyword evidence="5 7" id="KW-0472">Membrane</keyword>
<evidence type="ECO:0000256" key="5">
    <source>
        <dbReference type="ARBA" id="ARBA00023136"/>
    </source>
</evidence>
<dbReference type="AlphaFoldDB" id="A0A9J7KY08"/>
<feature type="transmembrane region" description="Helical" evidence="7">
    <location>
        <begin position="89"/>
        <end position="112"/>
    </location>
</feature>
<comment type="similarity">
    <text evidence="2 7">Belongs to the tetraspanin (TM4SF) family.</text>
</comment>
<evidence type="ECO:0000256" key="3">
    <source>
        <dbReference type="ARBA" id="ARBA00022692"/>
    </source>
</evidence>
<dbReference type="SUPFAM" id="SSF48652">
    <property type="entry name" value="Tetraspanin"/>
    <property type="match status" value="1"/>
</dbReference>
<dbReference type="InterPro" id="IPR000301">
    <property type="entry name" value="Tetraspanin_animals"/>
</dbReference>
<accession>A0A9J7KY08</accession>
<dbReference type="PIRSF" id="PIRSF002419">
    <property type="entry name" value="Tetraspanin"/>
    <property type="match status" value="1"/>
</dbReference>
<dbReference type="GO" id="GO:0005886">
    <property type="term" value="C:plasma membrane"/>
    <property type="evidence" value="ECO:0000318"/>
    <property type="project" value="GO_Central"/>
</dbReference>
<evidence type="ECO:0000256" key="2">
    <source>
        <dbReference type="ARBA" id="ARBA00006840"/>
    </source>
</evidence>
<dbReference type="InterPro" id="IPR018499">
    <property type="entry name" value="Tetraspanin/Peripherin"/>
</dbReference>
<sequence length="248" mass="27586">MAEGVGMNCVKYLLFFFNFLFWIAGLFLVGVGTWIRVDDNALKILHNLDNLDETVVYAGCYAFIGIGVVALIVGFFGCCGAIRENKCMLGMFFVCLLLLLIAEVGVAIFAVVMKPDAEKFLKEGLDKVAENKYQDLDPELQRLVDFFQKEFKCCGMNSTKDWSPNYPDTCNCTVGDTCDTTTGRWSKPCDEEVINNLNKNIVYIGGAALGVALIMVLGIILSCMLFCHARREGRMHGAFFGSTYREFA</sequence>
<feature type="transmembrane region" description="Helical" evidence="7">
    <location>
        <begin position="55"/>
        <end position="82"/>
    </location>
</feature>
<dbReference type="GeneID" id="118413348"/>
<proteinExistence type="inferred from homology"/>
<dbReference type="PROSITE" id="PS00421">
    <property type="entry name" value="TM4_1"/>
    <property type="match status" value="1"/>
</dbReference>
<dbReference type="Proteomes" id="UP000001554">
    <property type="component" value="Chromosome 4"/>
</dbReference>
<evidence type="ECO:0000256" key="1">
    <source>
        <dbReference type="ARBA" id="ARBA00004141"/>
    </source>
</evidence>
<dbReference type="PRINTS" id="PR00259">
    <property type="entry name" value="TMFOUR"/>
</dbReference>
<keyword evidence="3 7" id="KW-0812">Transmembrane</keyword>
<reference evidence="8" key="1">
    <citation type="journal article" date="2020" name="Nat. Ecol. Evol.">
        <title>Deeply conserved synteny resolves early events in vertebrate evolution.</title>
        <authorList>
            <person name="Simakov O."/>
            <person name="Marletaz F."/>
            <person name="Yue J.X."/>
            <person name="O'Connell B."/>
            <person name="Jenkins J."/>
            <person name="Brandt A."/>
            <person name="Calef R."/>
            <person name="Tung C.H."/>
            <person name="Huang T.K."/>
            <person name="Schmutz J."/>
            <person name="Satoh N."/>
            <person name="Yu J.K."/>
            <person name="Putnam N.H."/>
            <person name="Green R.E."/>
            <person name="Rokhsar D.S."/>
        </authorList>
    </citation>
    <scope>NUCLEOTIDE SEQUENCE [LARGE SCALE GENOMIC DNA]</scope>
    <source>
        <strain evidence="8">S238N-H82</strain>
    </source>
</reference>
<evidence type="ECO:0000313" key="9">
    <source>
        <dbReference type="RefSeq" id="XP_035672583.1"/>
    </source>
</evidence>
<evidence type="ECO:0000256" key="6">
    <source>
        <dbReference type="PIRSR" id="PIRSR002419-1"/>
    </source>
</evidence>
<evidence type="ECO:0000256" key="7">
    <source>
        <dbReference type="RuleBase" id="RU361218"/>
    </source>
</evidence>
<dbReference type="RefSeq" id="XP_035672583.1">
    <property type="nucleotide sequence ID" value="XM_035816690.1"/>
</dbReference>
<evidence type="ECO:0000256" key="4">
    <source>
        <dbReference type="ARBA" id="ARBA00022989"/>
    </source>
</evidence>
<dbReference type="Gene3D" id="1.10.1450.10">
    <property type="entry name" value="Tetraspanin"/>
    <property type="match status" value="1"/>
</dbReference>
<reference evidence="9" key="2">
    <citation type="submission" date="2025-08" db="UniProtKB">
        <authorList>
            <consortium name="RefSeq"/>
        </authorList>
    </citation>
    <scope>IDENTIFICATION</scope>
    <source>
        <strain evidence="9">S238N-H82</strain>
        <tissue evidence="9">Testes</tissue>
    </source>
</reference>
<dbReference type="FunFam" id="1.10.1450.10:FF:000070">
    <property type="entry name" value="Tetraspanin"/>
    <property type="match status" value="1"/>
</dbReference>